<comment type="caution">
    <text evidence="2">The sequence shown here is derived from an EMBL/GenBank/DDBJ whole genome shotgun (WGS) entry which is preliminary data.</text>
</comment>
<dbReference type="GO" id="GO:0005886">
    <property type="term" value="C:plasma membrane"/>
    <property type="evidence" value="ECO:0007669"/>
    <property type="project" value="TreeGrafter"/>
</dbReference>
<dbReference type="InterPro" id="IPR006750">
    <property type="entry name" value="YdcZ"/>
</dbReference>
<dbReference type="AlphaFoldDB" id="A0A0D1EB85"/>
<evidence type="ECO:0000313" key="2">
    <source>
        <dbReference type="EMBL" id="KIT14196.1"/>
    </source>
</evidence>
<accession>A0A0D1EB85</accession>
<dbReference type="OrthoDB" id="370053at2"/>
<evidence type="ECO:0000313" key="3">
    <source>
        <dbReference type="Proteomes" id="UP000032232"/>
    </source>
</evidence>
<reference evidence="2 3" key="1">
    <citation type="submission" date="2015-02" db="EMBL/GenBank/DDBJ databases">
        <title>Genome Sequence of Jannaschia aquimarina DSM28248, a member of the Roseobacter clade.</title>
        <authorList>
            <person name="Voget S."/>
            <person name="Daniel R."/>
        </authorList>
    </citation>
    <scope>NUCLEOTIDE SEQUENCE [LARGE SCALE GENOMIC DNA]</scope>
    <source>
        <strain evidence="2 3">GSW-M26</strain>
    </source>
</reference>
<evidence type="ECO:0008006" key="4">
    <source>
        <dbReference type="Google" id="ProtNLM"/>
    </source>
</evidence>
<keyword evidence="3" id="KW-1185">Reference proteome</keyword>
<feature type="transmembrane region" description="Helical" evidence="1">
    <location>
        <begin position="33"/>
        <end position="52"/>
    </location>
</feature>
<proteinExistence type="predicted"/>
<dbReference type="STRING" id="935700.jaqu_39890"/>
<evidence type="ECO:0000256" key="1">
    <source>
        <dbReference type="SAM" id="Phobius"/>
    </source>
</evidence>
<name>A0A0D1EB85_9RHOB</name>
<sequence>MAQYVPLFLIVLAGGLAAVQAPMNAALGRGLGSGTGAAAVSFGVGFAGLLAVTWAQGDGSALTRIGHVDRRLLLGGLLGAFYVWAILWCVPQLGIVTAVSAMILGQLVVALTMDAAGMFGLPVHQITPQRVLAVALVAGGLVLSRA</sequence>
<dbReference type="PANTHER" id="PTHR34821:SF2">
    <property type="entry name" value="INNER MEMBRANE PROTEIN YDCZ"/>
    <property type="match status" value="1"/>
</dbReference>
<feature type="transmembrane region" description="Helical" evidence="1">
    <location>
        <begin position="99"/>
        <end position="121"/>
    </location>
</feature>
<protein>
    <recommendedName>
        <fullName evidence="4">Transporter family-2 protein</fullName>
    </recommendedName>
</protein>
<keyword evidence="1" id="KW-1133">Transmembrane helix</keyword>
<gene>
    <name evidence="2" type="ORF">jaqu_39890</name>
</gene>
<dbReference type="EMBL" id="JYFE01000081">
    <property type="protein sequence ID" value="KIT14196.1"/>
    <property type="molecule type" value="Genomic_DNA"/>
</dbReference>
<dbReference type="PATRIC" id="fig|935700.4.peg.4112"/>
<dbReference type="PANTHER" id="PTHR34821">
    <property type="entry name" value="INNER MEMBRANE PROTEIN YDCZ"/>
    <property type="match status" value="1"/>
</dbReference>
<feature type="transmembrane region" description="Helical" evidence="1">
    <location>
        <begin position="72"/>
        <end position="93"/>
    </location>
</feature>
<keyword evidence="1" id="KW-0472">Membrane</keyword>
<dbReference type="RefSeq" id="WP_052501090.1">
    <property type="nucleotide sequence ID" value="NZ_FZPF01000001.1"/>
</dbReference>
<dbReference type="Proteomes" id="UP000032232">
    <property type="component" value="Unassembled WGS sequence"/>
</dbReference>
<organism evidence="2 3">
    <name type="scientific">Jannaschia aquimarina</name>
    <dbReference type="NCBI Taxonomy" id="935700"/>
    <lineage>
        <taxon>Bacteria</taxon>
        <taxon>Pseudomonadati</taxon>
        <taxon>Pseudomonadota</taxon>
        <taxon>Alphaproteobacteria</taxon>
        <taxon>Rhodobacterales</taxon>
        <taxon>Roseobacteraceae</taxon>
        <taxon>Jannaschia</taxon>
    </lineage>
</organism>
<dbReference type="Pfam" id="PF04657">
    <property type="entry name" value="DMT_YdcZ"/>
    <property type="match status" value="1"/>
</dbReference>
<keyword evidence="1" id="KW-0812">Transmembrane</keyword>